<dbReference type="GO" id="GO:0016567">
    <property type="term" value="P:protein ubiquitination"/>
    <property type="evidence" value="ECO:0007669"/>
    <property type="project" value="TreeGrafter"/>
</dbReference>
<feature type="compositionally biased region" description="Basic residues" evidence="6">
    <location>
        <begin position="694"/>
        <end position="703"/>
    </location>
</feature>
<keyword evidence="10" id="KW-1185">Reference proteome</keyword>
<feature type="coiled-coil region" evidence="5">
    <location>
        <begin position="561"/>
        <end position="595"/>
    </location>
</feature>
<evidence type="ECO:0000256" key="4">
    <source>
        <dbReference type="PROSITE-ProRule" id="PRU00502"/>
    </source>
</evidence>
<organism evidence="9 10">
    <name type="scientific">Sporormia fimetaria CBS 119925</name>
    <dbReference type="NCBI Taxonomy" id="1340428"/>
    <lineage>
        <taxon>Eukaryota</taxon>
        <taxon>Fungi</taxon>
        <taxon>Dikarya</taxon>
        <taxon>Ascomycota</taxon>
        <taxon>Pezizomycotina</taxon>
        <taxon>Dothideomycetes</taxon>
        <taxon>Pleosporomycetidae</taxon>
        <taxon>Pleosporales</taxon>
        <taxon>Sporormiaceae</taxon>
        <taxon>Sporormia</taxon>
    </lineage>
</organism>
<dbReference type="AlphaFoldDB" id="A0A6A6VKV8"/>
<feature type="compositionally biased region" description="Low complexity" evidence="6">
    <location>
        <begin position="55"/>
        <end position="74"/>
    </location>
</feature>
<feature type="coiled-coil region" evidence="5">
    <location>
        <begin position="624"/>
        <end position="658"/>
    </location>
</feature>
<keyword evidence="3" id="KW-0862">Zinc</keyword>
<feature type="compositionally biased region" description="Basic and acidic residues" evidence="6">
    <location>
        <begin position="669"/>
        <end position="693"/>
    </location>
</feature>
<reference evidence="9" key="1">
    <citation type="journal article" date="2020" name="Stud. Mycol.">
        <title>101 Dothideomycetes genomes: a test case for predicting lifestyles and emergence of pathogens.</title>
        <authorList>
            <person name="Haridas S."/>
            <person name="Albert R."/>
            <person name="Binder M."/>
            <person name="Bloem J."/>
            <person name="Labutti K."/>
            <person name="Salamov A."/>
            <person name="Andreopoulos B."/>
            <person name="Baker S."/>
            <person name="Barry K."/>
            <person name="Bills G."/>
            <person name="Bluhm B."/>
            <person name="Cannon C."/>
            <person name="Castanera R."/>
            <person name="Culley D."/>
            <person name="Daum C."/>
            <person name="Ezra D."/>
            <person name="Gonzalez J."/>
            <person name="Henrissat B."/>
            <person name="Kuo A."/>
            <person name="Liang C."/>
            <person name="Lipzen A."/>
            <person name="Lutzoni F."/>
            <person name="Magnuson J."/>
            <person name="Mondo S."/>
            <person name="Nolan M."/>
            <person name="Ohm R."/>
            <person name="Pangilinan J."/>
            <person name="Park H.-J."/>
            <person name="Ramirez L."/>
            <person name="Alfaro M."/>
            <person name="Sun H."/>
            <person name="Tritt A."/>
            <person name="Yoshinaga Y."/>
            <person name="Zwiers L.-H."/>
            <person name="Turgeon B."/>
            <person name="Goodwin S."/>
            <person name="Spatafora J."/>
            <person name="Crous P."/>
            <person name="Grigoriev I."/>
        </authorList>
    </citation>
    <scope>NUCLEOTIDE SEQUENCE</scope>
    <source>
        <strain evidence="9">CBS 119925</strain>
    </source>
</reference>
<feature type="region of interest" description="Disordered" evidence="6">
    <location>
        <begin position="297"/>
        <end position="333"/>
    </location>
</feature>
<evidence type="ECO:0000259" key="8">
    <source>
        <dbReference type="PROSITE" id="PS50271"/>
    </source>
</evidence>
<evidence type="ECO:0000256" key="3">
    <source>
        <dbReference type="ARBA" id="ARBA00022833"/>
    </source>
</evidence>
<dbReference type="Gene3D" id="3.30.40.10">
    <property type="entry name" value="Zinc/RING finger domain, C3HC4 (zinc finger)"/>
    <property type="match status" value="2"/>
</dbReference>
<dbReference type="InterPro" id="IPR047243">
    <property type="entry name" value="RING-H2_BRAP2"/>
</dbReference>
<dbReference type="CDD" id="cd16457">
    <property type="entry name" value="RING-H2_BRAP2"/>
    <property type="match status" value="1"/>
</dbReference>
<accession>A0A6A6VKV8</accession>
<evidence type="ECO:0000256" key="5">
    <source>
        <dbReference type="SAM" id="Coils"/>
    </source>
</evidence>
<feature type="domain" description="UBP-type" evidence="8">
    <location>
        <begin position="379"/>
        <end position="479"/>
    </location>
</feature>
<feature type="compositionally biased region" description="Polar residues" evidence="6">
    <location>
        <begin position="302"/>
        <end position="320"/>
    </location>
</feature>
<proteinExistence type="predicted"/>
<dbReference type="InterPro" id="IPR001607">
    <property type="entry name" value="Znf_UBP"/>
</dbReference>
<keyword evidence="5" id="KW-0175">Coiled coil</keyword>
<dbReference type="SMART" id="SM00290">
    <property type="entry name" value="ZnF_UBP"/>
    <property type="match status" value="1"/>
</dbReference>
<dbReference type="PROSITE" id="PS50271">
    <property type="entry name" value="ZF_UBP"/>
    <property type="match status" value="1"/>
</dbReference>
<evidence type="ECO:0000256" key="2">
    <source>
        <dbReference type="ARBA" id="ARBA00022771"/>
    </source>
</evidence>
<evidence type="ECO:0000313" key="10">
    <source>
        <dbReference type="Proteomes" id="UP000799440"/>
    </source>
</evidence>
<evidence type="ECO:0000259" key="7">
    <source>
        <dbReference type="PROSITE" id="PS50089"/>
    </source>
</evidence>
<dbReference type="GO" id="GO:0008270">
    <property type="term" value="F:zinc ion binding"/>
    <property type="evidence" value="ECO:0007669"/>
    <property type="project" value="UniProtKB-KW"/>
</dbReference>
<dbReference type="Pfam" id="PF07576">
    <property type="entry name" value="BRAP2"/>
    <property type="match status" value="1"/>
</dbReference>
<dbReference type="PROSITE" id="PS50089">
    <property type="entry name" value="ZF_RING_2"/>
    <property type="match status" value="1"/>
</dbReference>
<dbReference type="InterPro" id="IPR011422">
    <property type="entry name" value="BRAP2/ETP1_RRM"/>
</dbReference>
<evidence type="ECO:0000256" key="1">
    <source>
        <dbReference type="ARBA" id="ARBA00022723"/>
    </source>
</evidence>
<sequence>MPAYFFHLAIELQSPAATLTPQTDIFRSELPAHSTSWDSIESSWNPPQAPKNPVAPSNRPAAPRRPSQRSIASATTRKLPIRTSRTLPEQSPSPVPSVKPQAQDHHKWVQHTAPKDWRFDSISIVGIDMDSGVGNMNGRPRAKSLKQPAHSTSGGLATKGRFVPYDMKDTEAGWGVVHLYRDGHETPGLYDAPPASGDFDEKDCTTLCILAVPSYMTPSDLLGFVGEQTREDVSHFRLIKTGRENKYMVLMKFREASKARKWRREWNGKTFNSMEPEYCHVVFVKSITFHTSSTIPEPPSFPNLTNDPFTPQPSTRTPTDPTSALTTKPLAPPTPSLIELPTCPVCLERMDETTGLLTILCQHVFHCSCLQKWRGTGCPVCRYTSSSLFPSSSSADDDVEVECAVCGTTQNLWICLICGNTGCGRYDEAHAFKHFEETGHAYAMDLAANTVWDYVGDGYVHRLIQNAGDGKPFSEAPSHEQYSDHGDGHTDGQGGGTGAGVTAYSTDMLPRSKVDAMATEYTYLLTHQLSSQRAYFEEQVKRAVDKASAASDAANDAITQLSTLTSSLSLLETKNKDLESQISSLTRDLERADSASQKAKTLARDLGKQVKEEKTVSESLMTRIRWLEEKQKEKEELVKRLEEEKKELQEQNRDLSFFISGTEKLREVQEKGEVGGEEVREGFLEVGANEKEKGKGRRRRGGK</sequence>
<keyword evidence="1" id="KW-0479">Metal-binding</keyword>
<dbReference type="GO" id="GO:0061630">
    <property type="term" value="F:ubiquitin protein ligase activity"/>
    <property type="evidence" value="ECO:0007669"/>
    <property type="project" value="TreeGrafter"/>
</dbReference>
<evidence type="ECO:0000313" key="9">
    <source>
        <dbReference type="EMBL" id="KAF2749767.1"/>
    </source>
</evidence>
<feature type="region of interest" description="Disordered" evidence="6">
    <location>
        <begin position="669"/>
        <end position="703"/>
    </location>
</feature>
<name>A0A6A6VKV8_9PLEO</name>
<dbReference type="SUPFAM" id="SSF57850">
    <property type="entry name" value="RING/U-box"/>
    <property type="match status" value="2"/>
</dbReference>
<dbReference type="PANTHER" id="PTHR24007">
    <property type="entry name" value="BRCA1-ASSOCIATED PROTEIN"/>
    <property type="match status" value="1"/>
</dbReference>
<feature type="region of interest" description="Disordered" evidence="6">
    <location>
        <begin position="470"/>
        <end position="502"/>
    </location>
</feature>
<dbReference type="EMBL" id="MU006565">
    <property type="protein sequence ID" value="KAF2749767.1"/>
    <property type="molecule type" value="Genomic_DNA"/>
</dbReference>
<dbReference type="OrthoDB" id="273556at2759"/>
<dbReference type="PANTHER" id="PTHR24007:SF7">
    <property type="entry name" value="BRCA1-ASSOCIATED PROTEIN"/>
    <property type="match status" value="1"/>
</dbReference>
<dbReference type="CDD" id="cd12717">
    <property type="entry name" value="RRM_ETP1"/>
    <property type="match status" value="1"/>
</dbReference>
<feature type="domain" description="RING-type" evidence="7">
    <location>
        <begin position="343"/>
        <end position="382"/>
    </location>
</feature>
<dbReference type="Pfam" id="PF02148">
    <property type="entry name" value="zf-UBP"/>
    <property type="match status" value="1"/>
</dbReference>
<dbReference type="InterPro" id="IPR034931">
    <property type="entry name" value="ETP1_RRM"/>
</dbReference>
<dbReference type="Proteomes" id="UP000799440">
    <property type="component" value="Unassembled WGS sequence"/>
</dbReference>
<dbReference type="InterPro" id="IPR013083">
    <property type="entry name" value="Znf_RING/FYVE/PHD"/>
</dbReference>
<protein>
    <submittedName>
        <fullName evidence="9">Zf-UBP-domain-containing protein</fullName>
    </submittedName>
</protein>
<dbReference type="InterPro" id="IPR001841">
    <property type="entry name" value="Znf_RING"/>
</dbReference>
<dbReference type="GO" id="GO:0007265">
    <property type="term" value="P:Ras protein signal transduction"/>
    <property type="evidence" value="ECO:0007669"/>
    <property type="project" value="TreeGrafter"/>
</dbReference>
<dbReference type="Pfam" id="PF13639">
    <property type="entry name" value="zf-RING_2"/>
    <property type="match status" value="1"/>
</dbReference>
<feature type="compositionally biased region" description="Basic and acidic residues" evidence="6">
    <location>
        <begin position="102"/>
        <end position="111"/>
    </location>
</feature>
<evidence type="ECO:0000256" key="6">
    <source>
        <dbReference type="SAM" id="MobiDB-lite"/>
    </source>
</evidence>
<feature type="compositionally biased region" description="Polar residues" evidence="6">
    <location>
        <begin position="36"/>
        <end position="46"/>
    </location>
</feature>
<keyword evidence="2 4" id="KW-0863">Zinc-finger</keyword>
<feature type="compositionally biased region" description="Basic and acidic residues" evidence="6">
    <location>
        <begin position="477"/>
        <end position="490"/>
    </location>
</feature>
<gene>
    <name evidence="9" type="ORF">M011DRAFT_517680</name>
</gene>
<dbReference type="GO" id="GO:0005737">
    <property type="term" value="C:cytoplasm"/>
    <property type="evidence" value="ECO:0007669"/>
    <property type="project" value="TreeGrafter"/>
</dbReference>
<dbReference type="SMART" id="SM00184">
    <property type="entry name" value="RING"/>
    <property type="match status" value="1"/>
</dbReference>
<feature type="region of interest" description="Disordered" evidence="6">
    <location>
        <begin position="36"/>
        <end position="111"/>
    </location>
</feature>